<dbReference type="InterPro" id="IPR029056">
    <property type="entry name" value="Ribokinase-like"/>
</dbReference>
<dbReference type="InterPro" id="IPR011611">
    <property type="entry name" value="PfkB_dom"/>
</dbReference>
<keyword evidence="3" id="KW-0547">Nucleotide-binding</keyword>
<feature type="domain" description="Carbohydrate kinase PfkB" evidence="6">
    <location>
        <begin position="7"/>
        <end position="301"/>
    </location>
</feature>
<name>A0A1G9Y914_9BACL</name>
<evidence type="ECO:0000256" key="4">
    <source>
        <dbReference type="ARBA" id="ARBA00022777"/>
    </source>
</evidence>
<evidence type="ECO:0000256" key="1">
    <source>
        <dbReference type="ARBA" id="ARBA00010688"/>
    </source>
</evidence>
<keyword evidence="8" id="KW-1185">Reference proteome</keyword>
<dbReference type="OrthoDB" id="9813569at2"/>
<dbReference type="PANTHER" id="PTHR43085:SF1">
    <property type="entry name" value="PSEUDOURIDINE KINASE-RELATED"/>
    <property type="match status" value="1"/>
</dbReference>
<proteinExistence type="inferred from homology"/>
<gene>
    <name evidence="7" type="ORF">SAMN04488137_3279</name>
</gene>
<evidence type="ECO:0000256" key="3">
    <source>
        <dbReference type="ARBA" id="ARBA00022741"/>
    </source>
</evidence>
<dbReference type="Pfam" id="PF00294">
    <property type="entry name" value="PfkB"/>
    <property type="match status" value="1"/>
</dbReference>
<keyword evidence="4 7" id="KW-0418">Kinase</keyword>
<keyword evidence="5" id="KW-0067">ATP-binding</keyword>
<dbReference type="STRING" id="459525.SAMN04488137_3279"/>
<evidence type="ECO:0000259" key="6">
    <source>
        <dbReference type="Pfam" id="PF00294"/>
    </source>
</evidence>
<dbReference type="InterPro" id="IPR002173">
    <property type="entry name" value="Carboh/pur_kinase_PfkB_CS"/>
</dbReference>
<dbReference type="AlphaFoldDB" id="A0A1G9Y914"/>
<dbReference type="CDD" id="cd01166">
    <property type="entry name" value="KdgK"/>
    <property type="match status" value="1"/>
</dbReference>
<dbReference type="SUPFAM" id="SSF53613">
    <property type="entry name" value="Ribokinase-like"/>
    <property type="match status" value="1"/>
</dbReference>
<dbReference type="InterPro" id="IPR050306">
    <property type="entry name" value="PfkB_Carbo_kinase"/>
</dbReference>
<reference evidence="8" key="1">
    <citation type="submission" date="2016-10" db="EMBL/GenBank/DDBJ databases">
        <authorList>
            <person name="Varghese N."/>
            <person name="Submissions S."/>
        </authorList>
    </citation>
    <scope>NUCLEOTIDE SEQUENCE [LARGE SCALE GENOMIC DNA]</scope>
    <source>
        <strain evidence="8">CGMCC 1.6854</strain>
    </source>
</reference>
<evidence type="ECO:0000256" key="2">
    <source>
        <dbReference type="ARBA" id="ARBA00022679"/>
    </source>
</evidence>
<dbReference type="Gene3D" id="3.40.1190.20">
    <property type="match status" value="1"/>
</dbReference>
<dbReference type="PANTHER" id="PTHR43085">
    <property type="entry name" value="HEXOKINASE FAMILY MEMBER"/>
    <property type="match status" value="1"/>
</dbReference>
<organism evidence="7 8">
    <name type="scientific">Fictibacillus solisalsi</name>
    <dbReference type="NCBI Taxonomy" id="459525"/>
    <lineage>
        <taxon>Bacteria</taxon>
        <taxon>Bacillati</taxon>
        <taxon>Bacillota</taxon>
        <taxon>Bacilli</taxon>
        <taxon>Bacillales</taxon>
        <taxon>Fictibacillaceae</taxon>
        <taxon>Fictibacillus</taxon>
    </lineage>
</organism>
<dbReference type="GO" id="GO:0005524">
    <property type="term" value="F:ATP binding"/>
    <property type="evidence" value="ECO:0007669"/>
    <property type="project" value="UniProtKB-KW"/>
</dbReference>
<dbReference type="PROSITE" id="PS00584">
    <property type="entry name" value="PFKB_KINASES_2"/>
    <property type="match status" value="1"/>
</dbReference>
<accession>A0A1G9Y914</accession>
<dbReference type="Proteomes" id="UP000199544">
    <property type="component" value="Unassembled WGS sequence"/>
</dbReference>
<evidence type="ECO:0000256" key="5">
    <source>
        <dbReference type="ARBA" id="ARBA00022840"/>
    </source>
</evidence>
<comment type="similarity">
    <text evidence="1">Belongs to the carbohydrate kinase PfkB family.</text>
</comment>
<keyword evidence="2" id="KW-0808">Transferase</keyword>
<sequence length="318" mass="35529">MPEQFGILTMGDAMITLNPATTGPLRFVANFERKVGGAELNFAIGCARLDLRSKWISRLGKDEFGRVIYNFAKGEGVDMTDVAYVEGHPTSLNIKEIREDGSGKTFYYRYHSPVLTMEPEDITEEMFKDIHIVHLTGVFMAIDRKNLDIVHRVLSIAKEKGILVSFDPNIRLKLWSIEDARAAYHDVFPYVDILLTGRDEIKSIIGTDDDKELADFAQRYSISQLVIKDGGEGSALYIDGQWVRKEAFSVTPVDTVGAGDGFDAGYLYSYLHEFEPAKRLEFANAVGALVTTVSGDNEGLPLLEEVLSFVNQEEVVER</sequence>
<dbReference type="EMBL" id="FNHW01000001">
    <property type="protein sequence ID" value="SDN05594.1"/>
    <property type="molecule type" value="Genomic_DNA"/>
</dbReference>
<evidence type="ECO:0000313" key="7">
    <source>
        <dbReference type="EMBL" id="SDN05594.1"/>
    </source>
</evidence>
<dbReference type="GO" id="GO:0016301">
    <property type="term" value="F:kinase activity"/>
    <property type="evidence" value="ECO:0007669"/>
    <property type="project" value="UniProtKB-KW"/>
</dbReference>
<evidence type="ECO:0000313" key="8">
    <source>
        <dbReference type="Proteomes" id="UP000199544"/>
    </source>
</evidence>
<protein>
    <submittedName>
        <fullName evidence="7">2-dehydro-3-deoxygluconokinase</fullName>
    </submittedName>
</protein>